<gene>
    <name evidence="1" type="ORF">BOTBODRAFT_512587</name>
</gene>
<dbReference type="InParanoid" id="A0A067MUT6"/>
<dbReference type="HOGENOM" id="CLU_2061130_0_0_1"/>
<reference evidence="2" key="1">
    <citation type="journal article" date="2014" name="Proc. Natl. Acad. Sci. U.S.A.">
        <title>Extensive sampling of basidiomycete genomes demonstrates inadequacy of the white-rot/brown-rot paradigm for wood decay fungi.</title>
        <authorList>
            <person name="Riley R."/>
            <person name="Salamov A.A."/>
            <person name="Brown D.W."/>
            <person name="Nagy L.G."/>
            <person name="Floudas D."/>
            <person name="Held B.W."/>
            <person name="Levasseur A."/>
            <person name="Lombard V."/>
            <person name="Morin E."/>
            <person name="Otillar R."/>
            <person name="Lindquist E.A."/>
            <person name="Sun H."/>
            <person name="LaButti K.M."/>
            <person name="Schmutz J."/>
            <person name="Jabbour D."/>
            <person name="Luo H."/>
            <person name="Baker S.E."/>
            <person name="Pisabarro A.G."/>
            <person name="Walton J.D."/>
            <person name="Blanchette R.A."/>
            <person name="Henrissat B."/>
            <person name="Martin F."/>
            <person name="Cullen D."/>
            <person name="Hibbett D.S."/>
            <person name="Grigoriev I.V."/>
        </authorList>
    </citation>
    <scope>NUCLEOTIDE SEQUENCE [LARGE SCALE GENOMIC DNA]</scope>
    <source>
        <strain evidence="2">FD-172 SS1</strain>
    </source>
</reference>
<sequence length="119" mass="13060">MVWKSRYGVQQLRAPCITRGKGYSGSLGSMRVCVVVCGVGSVVGEESREVIRYVPTIREWYVRGDWECAPTPYPLGIVINEELVCLVMGGGGDPLNAIDAVRLNVRNRLCERCKVACAP</sequence>
<evidence type="ECO:0000313" key="1">
    <source>
        <dbReference type="EMBL" id="KDQ18470.1"/>
    </source>
</evidence>
<name>A0A067MUT6_BOTB1</name>
<accession>A0A067MUT6</accession>
<dbReference type="AlphaFoldDB" id="A0A067MUT6"/>
<evidence type="ECO:0000313" key="2">
    <source>
        <dbReference type="Proteomes" id="UP000027195"/>
    </source>
</evidence>
<dbReference type="Proteomes" id="UP000027195">
    <property type="component" value="Unassembled WGS sequence"/>
</dbReference>
<organism evidence="1 2">
    <name type="scientific">Botryobasidium botryosum (strain FD-172 SS1)</name>
    <dbReference type="NCBI Taxonomy" id="930990"/>
    <lineage>
        <taxon>Eukaryota</taxon>
        <taxon>Fungi</taxon>
        <taxon>Dikarya</taxon>
        <taxon>Basidiomycota</taxon>
        <taxon>Agaricomycotina</taxon>
        <taxon>Agaricomycetes</taxon>
        <taxon>Cantharellales</taxon>
        <taxon>Botryobasidiaceae</taxon>
        <taxon>Botryobasidium</taxon>
    </lineage>
</organism>
<protein>
    <submittedName>
        <fullName evidence="1">Uncharacterized protein</fullName>
    </submittedName>
</protein>
<dbReference type="EMBL" id="KL198021">
    <property type="protein sequence ID" value="KDQ18470.1"/>
    <property type="molecule type" value="Genomic_DNA"/>
</dbReference>
<proteinExistence type="predicted"/>
<keyword evidence="2" id="KW-1185">Reference proteome</keyword>